<evidence type="ECO:0000313" key="2">
    <source>
        <dbReference type="Proteomes" id="UP000236447"/>
    </source>
</evidence>
<evidence type="ECO:0000313" key="1">
    <source>
        <dbReference type="EMBL" id="AUQ99249.1"/>
    </source>
</evidence>
<organism evidence="1 2">
    <name type="scientific">Phaeobacter inhibens</name>
    <dbReference type="NCBI Taxonomy" id="221822"/>
    <lineage>
        <taxon>Bacteria</taxon>
        <taxon>Pseudomonadati</taxon>
        <taxon>Pseudomonadota</taxon>
        <taxon>Alphaproteobacteria</taxon>
        <taxon>Rhodobacterales</taxon>
        <taxon>Roseobacteraceae</taxon>
        <taxon>Phaeobacter</taxon>
    </lineage>
</organism>
<sequence length="79" mass="8746">MGAAPVVAALDPFKIFWPSSEWHDFAKIWFTYAEPAPHGLIAAENPHRQGLPGNGSCPFVGNLYMGASFRDIFDPRRLS</sequence>
<proteinExistence type="predicted"/>
<protein>
    <submittedName>
        <fullName evidence="1">Uncharacterized protein</fullName>
    </submittedName>
</protein>
<gene>
    <name evidence="1" type="ORF">PhaeoP88_01878</name>
</gene>
<dbReference type="RefSeq" id="WP_102883553.1">
    <property type="nucleotide sequence ID" value="NZ_CP010725.1"/>
</dbReference>
<dbReference type="EMBL" id="CP010725">
    <property type="protein sequence ID" value="AUQ99249.1"/>
    <property type="molecule type" value="Genomic_DNA"/>
</dbReference>
<reference evidence="1 2" key="1">
    <citation type="journal article" date="2017" name="Front. Microbiol.">
        <title>Phaeobacter piscinae sp. nov., a species of the Roseobacter group and potential aquaculture probiont.</title>
        <authorList>
            <person name="Sonnenschein E.C."/>
            <person name="Phippen C.B.W."/>
            <person name="Nielsen K.F."/>
            <person name="Mateiu R.V."/>
            <person name="Melchiorsen J."/>
            <person name="Gram L."/>
            <person name="Overmann J."/>
            <person name="Freese H.M."/>
        </authorList>
    </citation>
    <scope>NUCLEOTIDE SEQUENCE [LARGE SCALE GENOMIC DNA]</scope>
    <source>
        <strain evidence="1 2">P88</strain>
    </source>
</reference>
<name>A0A2I7K9F6_9RHOB</name>
<accession>A0A2I7K9F6</accession>
<dbReference type="AlphaFoldDB" id="A0A2I7K9F6"/>
<dbReference type="Proteomes" id="UP000236447">
    <property type="component" value="Chromosome"/>
</dbReference>
<reference evidence="1 2" key="2">
    <citation type="journal article" date="2017" name="Genome Biol. Evol.">
        <title>Trajectories and Drivers of Genome Evolution in Surface-Associated Marine Phaeobacter.</title>
        <authorList>
            <person name="Freese H.M."/>
            <person name="Sikorski J."/>
            <person name="Bunk B."/>
            <person name="Scheuner C."/>
            <person name="Meier-Kolthoff J.P."/>
            <person name="Sproer C."/>
            <person name="Gram L."/>
            <person name="Overmann J."/>
        </authorList>
    </citation>
    <scope>NUCLEOTIDE SEQUENCE [LARGE SCALE GENOMIC DNA]</scope>
    <source>
        <strain evidence="1 2">P88</strain>
    </source>
</reference>